<dbReference type="Proteomes" id="UP001229355">
    <property type="component" value="Chromosome 2"/>
</dbReference>
<keyword evidence="3" id="KW-1185">Reference proteome</keyword>
<feature type="domain" description="NAD-dependent epimerase/dehydratase" evidence="1">
    <location>
        <begin position="5"/>
        <end position="209"/>
    </location>
</feature>
<dbReference type="Pfam" id="PF01370">
    <property type="entry name" value="Epimerase"/>
    <property type="match status" value="1"/>
</dbReference>
<protein>
    <submittedName>
        <fullName evidence="2">NAD-dependent epimerase/dehydratase family protein</fullName>
    </submittedName>
</protein>
<dbReference type="Gene3D" id="3.40.50.720">
    <property type="entry name" value="NAD(P)-binding Rossmann-like Domain"/>
    <property type="match status" value="1"/>
</dbReference>
<sequence length="338" mass="35657">MPKAVIVGGTGQIGLATARRLVGEAWEVTVVSRHPTALPDNCHHIEADARDAEKLCTVVGSDTDLLMSCVAFDAADAECLAQAGRAAGRILAISSASVYRDDEGRTLDEASGLGFPAFSVPLTEKSPTVAPGPETYSTRKVAMESALLSRAACPVTILRPCAIHGPESKHAREWWLVKRLLDGRAAIPLAYRGRSQFQTTSVAAIADAVGRAAAGNLPAIANVSDADSPTVAEIGRAIMDVMDVRAELVGLPDAPAYPPKLGATPWSIPQPMIVTGAASAEATYAQSVEPAVRWLVQHVGNDNWRERLPQLAGYPVDHFDYQADERALRLPGAASLAA</sequence>
<evidence type="ECO:0000313" key="2">
    <source>
        <dbReference type="EMBL" id="WEX90796.1"/>
    </source>
</evidence>
<proteinExistence type="predicted"/>
<name>A0ABY8DIS0_9HYPH</name>
<reference evidence="2 3" key="1">
    <citation type="submission" date="2023-03" db="EMBL/GenBank/DDBJ databases">
        <authorList>
            <person name="Kaur S."/>
            <person name="Espinosa-Saiz D."/>
            <person name="Velazquez E."/>
            <person name="Menendez E."/>
            <person name="diCenzo G.C."/>
        </authorList>
    </citation>
    <scope>NUCLEOTIDE SEQUENCE [LARGE SCALE GENOMIC DNA]</scope>
    <source>
        <strain evidence="2 3">LMG 24692</strain>
    </source>
</reference>
<evidence type="ECO:0000259" key="1">
    <source>
        <dbReference type="Pfam" id="PF01370"/>
    </source>
</evidence>
<dbReference type="EMBL" id="CP120374">
    <property type="protein sequence ID" value="WEX90796.1"/>
    <property type="molecule type" value="Genomic_DNA"/>
</dbReference>
<dbReference type="RefSeq" id="WP_280662757.1">
    <property type="nucleotide sequence ID" value="NZ_CP120374.1"/>
</dbReference>
<accession>A0ABY8DIS0</accession>
<dbReference type="PANTHER" id="PTHR43245">
    <property type="entry name" value="BIFUNCTIONAL POLYMYXIN RESISTANCE PROTEIN ARNA"/>
    <property type="match status" value="1"/>
</dbReference>
<dbReference type="PANTHER" id="PTHR43245:SF13">
    <property type="entry name" value="UDP-D-APIOSE_UDP-D-XYLOSE SYNTHASE 2"/>
    <property type="match status" value="1"/>
</dbReference>
<dbReference type="InterPro" id="IPR036291">
    <property type="entry name" value="NAD(P)-bd_dom_sf"/>
</dbReference>
<dbReference type="InterPro" id="IPR050177">
    <property type="entry name" value="Lipid_A_modif_metabolic_enz"/>
</dbReference>
<dbReference type="InterPro" id="IPR001509">
    <property type="entry name" value="Epimerase_deHydtase"/>
</dbReference>
<dbReference type="SUPFAM" id="SSF51735">
    <property type="entry name" value="NAD(P)-binding Rossmann-fold domains"/>
    <property type="match status" value="1"/>
</dbReference>
<evidence type="ECO:0000313" key="3">
    <source>
        <dbReference type="Proteomes" id="UP001229355"/>
    </source>
</evidence>
<organism evidence="2 3">
    <name type="scientific">Sinorhizobium garamanticum</name>
    <dbReference type="NCBI Taxonomy" id="680247"/>
    <lineage>
        <taxon>Bacteria</taxon>
        <taxon>Pseudomonadati</taxon>
        <taxon>Pseudomonadota</taxon>
        <taxon>Alphaproteobacteria</taxon>
        <taxon>Hyphomicrobiales</taxon>
        <taxon>Rhizobiaceae</taxon>
        <taxon>Sinorhizobium/Ensifer group</taxon>
        <taxon>Sinorhizobium</taxon>
    </lineage>
</organism>
<gene>
    <name evidence="2" type="ORF">PZN02_004359</name>
</gene>